<protein>
    <submittedName>
        <fullName evidence="2">Serine hydrolase</fullName>
    </submittedName>
</protein>
<gene>
    <name evidence="2" type="ORF">HPT30_15425</name>
</gene>
<keyword evidence="3" id="KW-1185">Reference proteome</keyword>
<evidence type="ECO:0000313" key="2">
    <source>
        <dbReference type="EMBL" id="NUU61734.1"/>
    </source>
</evidence>
<evidence type="ECO:0000313" key="3">
    <source>
        <dbReference type="Proteomes" id="UP000564806"/>
    </source>
</evidence>
<name>A0A850ER83_9BACL</name>
<dbReference type="Proteomes" id="UP000564806">
    <property type="component" value="Unassembled WGS sequence"/>
</dbReference>
<dbReference type="GO" id="GO:0016787">
    <property type="term" value="F:hydrolase activity"/>
    <property type="evidence" value="ECO:0007669"/>
    <property type="project" value="UniProtKB-KW"/>
</dbReference>
<organism evidence="2 3">
    <name type="scientific">Paenibacillus agri</name>
    <dbReference type="NCBI Taxonomy" id="2744309"/>
    <lineage>
        <taxon>Bacteria</taxon>
        <taxon>Bacillati</taxon>
        <taxon>Bacillota</taxon>
        <taxon>Bacilli</taxon>
        <taxon>Bacillales</taxon>
        <taxon>Paenibacillaceae</taxon>
        <taxon>Paenibacillus</taxon>
    </lineage>
</organism>
<dbReference type="PANTHER" id="PTHR43283">
    <property type="entry name" value="BETA-LACTAMASE-RELATED"/>
    <property type="match status" value="1"/>
</dbReference>
<dbReference type="InterPro" id="IPR001466">
    <property type="entry name" value="Beta-lactam-related"/>
</dbReference>
<accession>A0A850ER83</accession>
<dbReference type="Pfam" id="PF00144">
    <property type="entry name" value="Beta-lactamase"/>
    <property type="match status" value="1"/>
</dbReference>
<dbReference type="SUPFAM" id="SSF56601">
    <property type="entry name" value="beta-lactamase/transpeptidase-like"/>
    <property type="match status" value="1"/>
</dbReference>
<dbReference type="InterPro" id="IPR012338">
    <property type="entry name" value="Beta-lactam/transpept-like"/>
</dbReference>
<dbReference type="Gene3D" id="3.40.710.10">
    <property type="entry name" value="DD-peptidase/beta-lactamase superfamily"/>
    <property type="match status" value="1"/>
</dbReference>
<evidence type="ECO:0000259" key="1">
    <source>
        <dbReference type="Pfam" id="PF00144"/>
    </source>
</evidence>
<feature type="domain" description="Beta-lactamase-related" evidence="1">
    <location>
        <begin position="50"/>
        <end position="313"/>
    </location>
</feature>
<sequence>MNQPLNLLHSPHSPVSFIETALPEDTNTDSFLLEQAHQTILQSYPKMHSMLLVRQGKLIFERYYGDYQAGSLNDLRSATKSFVSLITGIAIKRGDIPCVETPVCEVLHRHVPSQTSPQLEELTLRHLLTMTAGFSWITGKKLGEPLIRKFHNSRRWGTFALSLPILPGSIGTFQYRSTDTHLISMMLSESTGIDAFSYARQHLLTPLGITHVAWTSSPEGHSMSHIGLFLTARDMAKTAICLLSVGLWAGEEIVPQAWLQEALEPQTSGYPSFGDYGYQFWNGTMSGQPFKLAHGHGGQQILLLPSLDAAVIFTAETKVRQWKNPRGLVEQYLIPAMG</sequence>
<comment type="caution">
    <text evidence="2">The sequence shown here is derived from an EMBL/GenBank/DDBJ whole genome shotgun (WGS) entry which is preliminary data.</text>
</comment>
<dbReference type="EMBL" id="JABWCS010000210">
    <property type="protein sequence ID" value="NUU61734.1"/>
    <property type="molecule type" value="Genomic_DNA"/>
</dbReference>
<keyword evidence="2" id="KW-0378">Hydrolase</keyword>
<proteinExistence type="predicted"/>
<reference evidence="2" key="1">
    <citation type="submission" date="2020-06" db="EMBL/GenBank/DDBJ databases">
        <title>Paenibacillus sp. nov., isolated from soil.</title>
        <authorList>
            <person name="Seo Y.L."/>
        </authorList>
    </citation>
    <scope>NUCLEOTIDE SEQUENCE [LARGE SCALE GENOMIC DNA]</scope>
    <source>
        <strain evidence="2">JW14</strain>
    </source>
</reference>
<dbReference type="AlphaFoldDB" id="A0A850ER83"/>
<dbReference type="PANTHER" id="PTHR43283:SF7">
    <property type="entry name" value="BETA-LACTAMASE-RELATED DOMAIN-CONTAINING PROTEIN"/>
    <property type="match status" value="1"/>
</dbReference>
<dbReference type="InterPro" id="IPR050789">
    <property type="entry name" value="Diverse_Enzym_Activities"/>
</dbReference>